<keyword evidence="6" id="KW-0472">Membrane</keyword>
<dbReference type="OrthoDB" id="46222at2157"/>
<gene>
    <name evidence="7" type="ORF">DSAG12_01891</name>
</gene>
<sequence>MFRIKVKKFFIDKFILPIWKLYDSILPKKENYWGFPVHFIKGDQFIDNSRAVFEEIKLDPKIKKILFTRSDDNNFDLENSINTIIVKLKSFSGLRYIARCKVLFLQNAITMDYSFRYPNNTFSIIKLLSKKRIIINLWHGILFKKVFGLTQGPIRNQLERVKYRVKERKYYSGLITSSVIDSYAMSAIFYPIKYENVWITGLPRNDFLIKDLHLLPTYLQSQVKLIREIKKDKILITYAPTYRQTTLVSDASHYQFSIEEINQLKQFLIENNAIFGFRMHYFKNKKNSFNIEDFTDNKLIFSLEHNIVPEISPIIRESDIIITDYSSVFTDSLYINKPVISFAYDLDHYRDFEDGFIYDLDIVFPGPVVTSFDSLMKSLKTEFNSSSQINSEKYRTSQKFFFQYIDDKNSYRVINHLKNALHKNS</sequence>
<comment type="similarity">
    <text evidence="2">Belongs to the CDP-glycerol glycerophosphotransferase family.</text>
</comment>
<dbReference type="InterPro" id="IPR007554">
    <property type="entry name" value="Glycerophosphate_synth"/>
</dbReference>
<keyword evidence="8" id="KW-1185">Reference proteome</keyword>
<evidence type="ECO:0000256" key="4">
    <source>
        <dbReference type="ARBA" id="ARBA00022679"/>
    </source>
</evidence>
<evidence type="ECO:0000313" key="8">
    <source>
        <dbReference type="Proteomes" id="UP000321408"/>
    </source>
</evidence>
<evidence type="ECO:0000256" key="3">
    <source>
        <dbReference type="ARBA" id="ARBA00022475"/>
    </source>
</evidence>
<dbReference type="AlphaFoldDB" id="A0A5B9DAC6"/>
<accession>A0A5B9DAC6</accession>
<dbReference type="PANTHER" id="PTHR37316">
    <property type="entry name" value="TEICHOIC ACID GLYCEROL-PHOSPHATE PRIMASE"/>
    <property type="match status" value="1"/>
</dbReference>
<proteinExistence type="inferred from homology"/>
<dbReference type="KEGG" id="psyt:DSAG12_01891"/>
<dbReference type="Proteomes" id="UP000321408">
    <property type="component" value="Chromosome"/>
</dbReference>
<dbReference type="EMBL" id="CP042905">
    <property type="protein sequence ID" value="QEE16063.1"/>
    <property type="molecule type" value="Genomic_DNA"/>
</dbReference>
<dbReference type="GeneID" id="41329883"/>
<keyword evidence="4" id="KW-0808">Transferase</keyword>
<evidence type="ECO:0000256" key="1">
    <source>
        <dbReference type="ARBA" id="ARBA00004202"/>
    </source>
</evidence>
<dbReference type="InterPro" id="IPR051612">
    <property type="entry name" value="Teichoic_Acid_Biosynth"/>
</dbReference>
<keyword evidence="5" id="KW-0777">Teichoic acid biosynthesis</keyword>
<reference evidence="7 8" key="1">
    <citation type="journal article" date="2020" name="Nature">
        <title>Isolation of an archaeon at the prokaryote-eukaryote interface.</title>
        <authorList>
            <person name="Imachi H."/>
            <person name="Nobu M.K."/>
            <person name="Nakahara N."/>
            <person name="Morono Y."/>
            <person name="Ogawara M."/>
            <person name="Takaki Y."/>
            <person name="Takano Y."/>
            <person name="Uematsu K."/>
            <person name="Ikuta T."/>
            <person name="Ito M."/>
            <person name="Matsui Y."/>
            <person name="Miyazaki M."/>
            <person name="Murata K."/>
            <person name="Saito Y."/>
            <person name="Sakai S."/>
            <person name="Song C."/>
            <person name="Tasumi E."/>
            <person name="Yamanaka Y."/>
            <person name="Yamaguchi T."/>
            <person name="Kamagata Y."/>
            <person name="Tamaki H."/>
            <person name="Takai K."/>
        </authorList>
    </citation>
    <scope>NUCLEOTIDE SEQUENCE [LARGE SCALE GENOMIC DNA]</scope>
    <source>
        <strain evidence="7 8">MK-D1</strain>
    </source>
</reference>
<evidence type="ECO:0000313" key="7">
    <source>
        <dbReference type="EMBL" id="QEE16063.1"/>
    </source>
</evidence>
<dbReference type="GO" id="GO:0005886">
    <property type="term" value="C:plasma membrane"/>
    <property type="evidence" value="ECO:0007669"/>
    <property type="project" value="UniProtKB-SubCell"/>
</dbReference>
<organism evidence="7 8">
    <name type="scientific">Promethearchaeum syntrophicum</name>
    <dbReference type="NCBI Taxonomy" id="2594042"/>
    <lineage>
        <taxon>Archaea</taxon>
        <taxon>Promethearchaeati</taxon>
        <taxon>Promethearchaeota</taxon>
        <taxon>Promethearchaeia</taxon>
        <taxon>Promethearchaeales</taxon>
        <taxon>Promethearchaeaceae</taxon>
        <taxon>Promethearchaeum</taxon>
    </lineage>
</organism>
<name>A0A5B9DAC6_9ARCH</name>
<dbReference type="RefSeq" id="WP_147662950.1">
    <property type="nucleotide sequence ID" value="NZ_CP042905.2"/>
</dbReference>
<dbReference type="PANTHER" id="PTHR37316:SF3">
    <property type="entry name" value="TEICHOIC ACID GLYCEROL-PHOSPHATE TRANSFERASE"/>
    <property type="match status" value="1"/>
</dbReference>
<dbReference type="InterPro" id="IPR043149">
    <property type="entry name" value="TagF_N"/>
</dbReference>
<reference evidence="7 8" key="2">
    <citation type="journal article" date="2024" name="Int. J. Syst. Evol. Microbiol.">
        <title>Promethearchaeum syntrophicum gen. nov., sp. nov., an anaerobic, obligately syntrophic archaeon, the first isolate of the lineage 'Asgard' archaea, and proposal of the new archaeal phylum Promethearchaeota phyl. nov. and kingdom Promethearchaeati regn. nov.</title>
        <authorList>
            <person name="Imachi H."/>
            <person name="Nobu M.K."/>
            <person name="Kato S."/>
            <person name="Takaki Y."/>
            <person name="Miyazaki M."/>
            <person name="Miyata M."/>
            <person name="Ogawara M."/>
            <person name="Saito Y."/>
            <person name="Sakai S."/>
            <person name="Tahara Y.O."/>
            <person name="Takano Y."/>
            <person name="Tasumi E."/>
            <person name="Uematsu K."/>
            <person name="Yoshimura T."/>
            <person name="Itoh T."/>
            <person name="Ohkuma M."/>
            <person name="Takai K."/>
        </authorList>
    </citation>
    <scope>NUCLEOTIDE SEQUENCE [LARGE SCALE GENOMIC DNA]</scope>
    <source>
        <strain evidence="7 8">MK-D1</strain>
    </source>
</reference>
<keyword evidence="3" id="KW-1003">Cell membrane</keyword>
<dbReference type="Gene3D" id="3.40.50.11820">
    <property type="match status" value="1"/>
</dbReference>
<dbReference type="Pfam" id="PF04464">
    <property type="entry name" value="Glyphos_transf"/>
    <property type="match status" value="1"/>
</dbReference>
<evidence type="ECO:0000256" key="6">
    <source>
        <dbReference type="ARBA" id="ARBA00023136"/>
    </source>
</evidence>
<evidence type="ECO:0000256" key="2">
    <source>
        <dbReference type="ARBA" id="ARBA00010488"/>
    </source>
</evidence>
<dbReference type="Gene3D" id="3.40.50.12580">
    <property type="match status" value="1"/>
</dbReference>
<dbReference type="InterPro" id="IPR043148">
    <property type="entry name" value="TagF_C"/>
</dbReference>
<dbReference type="GO" id="GO:0047355">
    <property type="term" value="F:CDP-glycerol glycerophosphotransferase activity"/>
    <property type="evidence" value="ECO:0007669"/>
    <property type="project" value="InterPro"/>
</dbReference>
<evidence type="ECO:0000256" key="5">
    <source>
        <dbReference type="ARBA" id="ARBA00022944"/>
    </source>
</evidence>
<protein>
    <submittedName>
        <fullName evidence="7">CDP-glycerol glycerophosphotransferase family protein</fullName>
    </submittedName>
</protein>
<comment type="subcellular location">
    <subcellularLocation>
        <location evidence="1">Cell membrane</location>
        <topology evidence="1">Peripheral membrane protein</topology>
    </subcellularLocation>
</comment>